<sequence>MVIFLLVGSAFPWFAVVEAGSVFEALATDSRPFLLLIALVASPFCILIVLWALWRMFRWKRIAIFVDGGHLWLANRMRPLPLESGATFELSESDPFLPGLRAIPYVSMVGHLRTWKYPLPKTTEAPSEILDRLRDHMIRLDASLRSGGR</sequence>
<gene>
    <name evidence="2" type="ORF">HNQ67_000375</name>
</gene>
<keyword evidence="1" id="KW-0472">Membrane</keyword>
<evidence type="ECO:0000256" key="1">
    <source>
        <dbReference type="SAM" id="Phobius"/>
    </source>
</evidence>
<feature type="transmembrane region" description="Helical" evidence="1">
    <location>
        <begin position="35"/>
        <end position="54"/>
    </location>
</feature>
<dbReference type="Proteomes" id="UP000566663">
    <property type="component" value="Unassembled WGS sequence"/>
</dbReference>
<dbReference type="AlphaFoldDB" id="A0A7W8MFR5"/>
<accession>A0A7W8MFR5</accession>
<evidence type="ECO:0000313" key="3">
    <source>
        <dbReference type="Proteomes" id="UP000566663"/>
    </source>
</evidence>
<keyword evidence="1" id="KW-1133">Transmembrane helix</keyword>
<comment type="caution">
    <text evidence="2">The sequence shown here is derived from an EMBL/GenBank/DDBJ whole genome shotgun (WGS) entry which is preliminary data.</text>
</comment>
<protein>
    <submittedName>
        <fullName evidence="2">Uncharacterized protein</fullName>
    </submittedName>
</protein>
<proteinExistence type="predicted"/>
<name>A0A7W8MFR5_9CAUL</name>
<organism evidence="2 3">
    <name type="scientific">Brevundimonas basaltis</name>
    <dbReference type="NCBI Taxonomy" id="472166"/>
    <lineage>
        <taxon>Bacteria</taxon>
        <taxon>Pseudomonadati</taxon>
        <taxon>Pseudomonadota</taxon>
        <taxon>Alphaproteobacteria</taxon>
        <taxon>Caulobacterales</taxon>
        <taxon>Caulobacteraceae</taxon>
        <taxon>Brevundimonas</taxon>
    </lineage>
</organism>
<dbReference type="EMBL" id="JACHFZ010000001">
    <property type="protein sequence ID" value="MBB5290879.1"/>
    <property type="molecule type" value="Genomic_DNA"/>
</dbReference>
<keyword evidence="1" id="KW-0812">Transmembrane</keyword>
<reference evidence="2 3" key="1">
    <citation type="submission" date="2020-08" db="EMBL/GenBank/DDBJ databases">
        <title>Genomic Encyclopedia of Type Strains, Phase IV (KMG-IV): sequencing the most valuable type-strain genomes for metagenomic binning, comparative biology and taxonomic classification.</title>
        <authorList>
            <person name="Goeker M."/>
        </authorList>
    </citation>
    <scope>NUCLEOTIDE SEQUENCE [LARGE SCALE GENOMIC DNA]</scope>
    <source>
        <strain evidence="2 3">DSM 25335</strain>
    </source>
</reference>
<dbReference type="RefSeq" id="WP_183251799.1">
    <property type="nucleotide sequence ID" value="NZ_BAAAFF010000004.1"/>
</dbReference>
<evidence type="ECO:0000313" key="2">
    <source>
        <dbReference type="EMBL" id="MBB5290879.1"/>
    </source>
</evidence>
<keyword evidence="3" id="KW-1185">Reference proteome</keyword>